<dbReference type="EMBL" id="CM001880">
    <property type="protein sequence ID" value="EOX98000.1"/>
    <property type="molecule type" value="Genomic_DNA"/>
</dbReference>
<keyword evidence="2" id="KW-0805">Transcription regulation</keyword>
<evidence type="ECO:0000256" key="4">
    <source>
        <dbReference type="ARBA" id="ARBA00023163"/>
    </source>
</evidence>
<dbReference type="eggNOG" id="ENOG502QT6X">
    <property type="taxonomic scope" value="Eukaryota"/>
</dbReference>
<keyword evidence="4" id="KW-0804">Transcription</keyword>
<dbReference type="InterPro" id="IPR011598">
    <property type="entry name" value="bHLH_dom"/>
</dbReference>
<dbReference type="PANTHER" id="PTHR12565:SF444">
    <property type="entry name" value="TRANSCRIPTION FACTOR BHLH62-RELATED"/>
    <property type="match status" value="1"/>
</dbReference>
<dbReference type="InterPro" id="IPR036638">
    <property type="entry name" value="HLH_DNA-bd_sf"/>
</dbReference>
<dbReference type="SUPFAM" id="SSF47459">
    <property type="entry name" value="HLH, helix-loop-helix DNA-binding domain"/>
    <property type="match status" value="1"/>
</dbReference>
<reference evidence="8 9" key="1">
    <citation type="journal article" date="2013" name="Genome Biol.">
        <title>The genome sequence of the most widely cultivated cacao type and its use to identify candidate genes regulating pod color.</title>
        <authorList>
            <person name="Motamayor J.C."/>
            <person name="Mockaitis K."/>
            <person name="Schmutz J."/>
            <person name="Haiminen N."/>
            <person name="Iii D.L."/>
            <person name="Cornejo O."/>
            <person name="Findley S.D."/>
            <person name="Zheng P."/>
            <person name="Utro F."/>
            <person name="Royaert S."/>
            <person name="Saski C."/>
            <person name="Jenkins J."/>
            <person name="Podicheti R."/>
            <person name="Zhao M."/>
            <person name="Scheffler B.E."/>
            <person name="Stack J.C."/>
            <person name="Feltus F.A."/>
            <person name="Mustiga G.M."/>
            <person name="Amores F."/>
            <person name="Phillips W."/>
            <person name="Marelli J.P."/>
            <person name="May G.D."/>
            <person name="Shapiro H."/>
            <person name="Ma J."/>
            <person name="Bustamante C.D."/>
            <person name="Schnell R.J."/>
            <person name="Main D."/>
            <person name="Gilbert D."/>
            <person name="Parida L."/>
            <person name="Kuhn D.N."/>
        </authorList>
    </citation>
    <scope>NUCLEOTIDE SEQUENCE [LARGE SCALE GENOMIC DNA]</scope>
    <source>
        <strain evidence="9">cv. Matina 1-6</strain>
    </source>
</reference>
<sequence>MNRALPEMLQCSDMTVLERQRARLKWQQEQLQQQQLQQQEQQQSYFSELSGVFSSQPSHVEGFQGGLMSGDSVLGDMVMTRQLKPDPGLETAWPELVKVDMPGMGFGPCGYGNGPSFDMNYAISRTSSCPPAVAAAVAGEVVEVKGKESVVSEKIGSAVGRESFKKRKVDKLQNLKVVAEDDSKRIKACAEEGESKITGPNTNKSSSNNNNNKKESSTDTSKENSKVSEVQKPDYIHVRARRGQATDSHSLAERVRREKISERMKYLQDLVPGCNKITGKAGMLDEIINYVQSLQRQVEFLSMKLAAVNPRLDFNVENLFAKEVFPSCTTNFPTVGMSSEMANPPYLQVSPVQHVVSCCGLEMGMNTPDMAPRRTISAPVSIPDASFLDSSCFPQIQPSATWDVELQNLYNVAFDQGRSTSFPSQPFTGSIEASNLKMEM</sequence>
<evidence type="ECO:0000256" key="1">
    <source>
        <dbReference type="ARBA" id="ARBA00004123"/>
    </source>
</evidence>
<evidence type="ECO:0000256" key="5">
    <source>
        <dbReference type="ARBA" id="ARBA00023242"/>
    </source>
</evidence>
<dbReference type="AlphaFoldDB" id="A0A061DZ54"/>
<dbReference type="SMART" id="SM00353">
    <property type="entry name" value="HLH"/>
    <property type="match status" value="1"/>
</dbReference>
<protein>
    <submittedName>
        <fullName evidence="8">Cryptochrome-interacting basic-helix-loop-helix 1, putative isoform 1</fullName>
    </submittedName>
</protein>
<dbReference type="FunCoup" id="A0A061DZ54">
    <property type="interactions" value="91"/>
</dbReference>
<evidence type="ECO:0000256" key="3">
    <source>
        <dbReference type="ARBA" id="ARBA00023125"/>
    </source>
</evidence>
<dbReference type="Gramene" id="EOX98000">
    <property type="protein sequence ID" value="EOX98000"/>
    <property type="gene ID" value="TCM_006871"/>
</dbReference>
<dbReference type="PROSITE" id="PS50888">
    <property type="entry name" value="BHLH"/>
    <property type="match status" value="1"/>
</dbReference>
<dbReference type="CDD" id="cd18919">
    <property type="entry name" value="bHLH_AtBPE_like"/>
    <property type="match status" value="1"/>
</dbReference>
<keyword evidence="5" id="KW-0539">Nucleus</keyword>
<dbReference type="Pfam" id="PF00010">
    <property type="entry name" value="HLH"/>
    <property type="match status" value="1"/>
</dbReference>
<dbReference type="PANTHER" id="PTHR12565">
    <property type="entry name" value="STEROL REGULATORY ELEMENT-BINDING PROTEIN"/>
    <property type="match status" value="1"/>
</dbReference>
<comment type="subcellular location">
    <subcellularLocation>
        <location evidence="1">Nucleus</location>
    </subcellularLocation>
</comment>
<dbReference type="FunFam" id="4.10.280.10:FF:000002">
    <property type="entry name" value="Basic helix-loop-helix transcription factor"/>
    <property type="match status" value="1"/>
</dbReference>
<accession>A0A061DZ54</accession>
<keyword evidence="3" id="KW-0238">DNA-binding</keyword>
<proteinExistence type="predicted"/>
<dbReference type="STRING" id="3641.A0A061DZ54"/>
<feature type="compositionally biased region" description="Basic and acidic residues" evidence="6">
    <location>
        <begin position="212"/>
        <end position="231"/>
    </location>
</feature>
<dbReference type="GO" id="GO:0046983">
    <property type="term" value="F:protein dimerization activity"/>
    <property type="evidence" value="ECO:0007669"/>
    <property type="project" value="InterPro"/>
</dbReference>
<evidence type="ECO:0000259" key="7">
    <source>
        <dbReference type="PROSITE" id="PS50888"/>
    </source>
</evidence>
<dbReference type="GO" id="GO:0003700">
    <property type="term" value="F:DNA-binding transcription factor activity"/>
    <property type="evidence" value="ECO:0000318"/>
    <property type="project" value="GO_Central"/>
</dbReference>
<keyword evidence="9" id="KW-1185">Reference proteome</keyword>
<gene>
    <name evidence="8" type="ORF">TCM_006871</name>
</gene>
<evidence type="ECO:0000256" key="2">
    <source>
        <dbReference type="ARBA" id="ARBA00023015"/>
    </source>
</evidence>
<feature type="domain" description="BHLH" evidence="7">
    <location>
        <begin position="244"/>
        <end position="294"/>
    </location>
</feature>
<dbReference type="InterPro" id="IPR024097">
    <property type="entry name" value="bHLH_ZIP_TF"/>
</dbReference>
<dbReference type="GO" id="GO:0005634">
    <property type="term" value="C:nucleus"/>
    <property type="evidence" value="ECO:0000318"/>
    <property type="project" value="GO_Central"/>
</dbReference>
<dbReference type="InParanoid" id="A0A061DZ54"/>
<name>A0A061DZ54_THECC</name>
<evidence type="ECO:0000256" key="6">
    <source>
        <dbReference type="SAM" id="MobiDB-lite"/>
    </source>
</evidence>
<feature type="region of interest" description="Disordered" evidence="6">
    <location>
        <begin position="191"/>
        <end position="231"/>
    </location>
</feature>
<dbReference type="GO" id="GO:0003677">
    <property type="term" value="F:DNA binding"/>
    <property type="evidence" value="ECO:0007669"/>
    <property type="project" value="UniProtKB-KW"/>
</dbReference>
<evidence type="ECO:0000313" key="9">
    <source>
        <dbReference type="Proteomes" id="UP000026915"/>
    </source>
</evidence>
<organism evidence="8 9">
    <name type="scientific">Theobroma cacao</name>
    <name type="common">Cacao</name>
    <name type="synonym">Cocoa</name>
    <dbReference type="NCBI Taxonomy" id="3641"/>
    <lineage>
        <taxon>Eukaryota</taxon>
        <taxon>Viridiplantae</taxon>
        <taxon>Streptophyta</taxon>
        <taxon>Embryophyta</taxon>
        <taxon>Tracheophyta</taxon>
        <taxon>Spermatophyta</taxon>
        <taxon>Magnoliopsida</taxon>
        <taxon>eudicotyledons</taxon>
        <taxon>Gunneridae</taxon>
        <taxon>Pentapetalae</taxon>
        <taxon>rosids</taxon>
        <taxon>malvids</taxon>
        <taxon>Malvales</taxon>
        <taxon>Malvaceae</taxon>
        <taxon>Byttnerioideae</taxon>
        <taxon>Theobroma</taxon>
    </lineage>
</organism>
<evidence type="ECO:0000313" key="8">
    <source>
        <dbReference type="EMBL" id="EOX98000.1"/>
    </source>
</evidence>
<dbReference type="Proteomes" id="UP000026915">
    <property type="component" value="Chromosome 2"/>
</dbReference>
<dbReference type="SMR" id="A0A061DZ54"/>
<feature type="compositionally biased region" description="Low complexity" evidence="6">
    <location>
        <begin position="201"/>
        <end position="211"/>
    </location>
</feature>
<dbReference type="Gene3D" id="4.10.280.10">
    <property type="entry name" value="Helix-loop-helix DNA-binding domain"/>
    <property type="match status" value="1"/>
</dbReference>
<dbReference type="OMA" id="ANFPTIG"/>